<dbReference type="PROSITE" id="PS51459">
    <property type="entry name" value="FIDO"/>
    <property type="match status" value="1"/>
</dbReference>
<dbReference type="InterPro" id="IPR003812">
    <property type="entry name" value="Fido"/>
</dbReference>
<feature type="binding site" evidence="2">
    <location>
        <begin position="253"/>
        <end position="254"/>
    </location>
    <ligand>
        <name>ATP</name>
        <dbReference type="ChEBI" id="CHEBI:30616"/>
    </ligand>
</feature>
<dbReference type="Proteomes" id="UP000035154">
    <property type="component" value="Unassembled WGS sequence"/>
</dbReference>
<evidence type="ECO:0000259" key="3">
    <source>
        <dbReference type="PROSITE" id="PS51459"/>
    </source>
</evidence>
<dbReference type="RefSeq" id="WP_046998787.1">
    <property type="nucleotide sequence ID" value="NZ_JAIW01000063.1"/>
</dbReference>
<comment type="caution">
    <text evidence="4">The sequence shown here is derived from an EMBL/GenBank/DDBJ whole genome shotgun (WGS) entry which is preliminary data.</text>
</comment>
<dbReference type="InterPro" id="IPR036597">
    <property type="entry name" value="Fido-like_dom_sf"/>
</dbReference>
<dbReference type="EMBL" id="JAIW01000063">
    <property type="protein sequence ID" value="KLE08182.1"/>
    <property type="molecule type" value="Genomic_DNA"/>
</dbReference>
<dbReference type="InterPro" id="IPR025230">
    <property type="entry name" value="DUF4172"/>
</dbReference>
<dbReference type="InterPro" id="IPR036388">
    <property type="entry name" value="WH-like_DNA-bd_sf"/>
</dbReference>
<dbReference type="PANTHER" id="PTHR13504">
    <property type="entry name" value="FIDO DOMAIN-CONTAINING PROTEIN DDB_G0283145"/>
    <property type="match status" value="1"/>
</dbReference>
<protein>
    <recommendedName>
        <fullName evidence="3">Fido domain-containing protein</fullName>
    </recommendedName>
</protein>
<dbReference type="Pfam" id="PF02661">
    <property type="entry name" value="Fic"/>
    <property type="match status" value="1"/>
</dbReference>
<feature type="domain" description="Fido" evidence="3">
    <location>
        <begin position="120"/>
        <end position="277"/>
    </location>
</feature>
<reference evidence="4 5" key="1">
    <citation type="submission" date="2014-01" db="EMBL/GenBank/DDBJ databases">
        <title>Development of a Comparative Genomic Fingerprinting Assay for High Resolution Genotyping of Arcobacter butzleri.</title>
        <authorList>
            <person name="Webb A.L."/>
            <person name="Inglis G.D."/>
            <person name="Kruczkiewicz P."/>
            <person name="Selinger L.B."/>
            <person name="Taboada E.N."/>
        </authorList>
    </citation>
    <scope>NUCLEOTIDE SEQUENCE [LARGE SCALE GENOMIC DNA]</scope>
    <source>
        <strain evidence="4 5">L355</strain>
    </source>
</reference>
<feature type="binding site" evidence="2">
    <location>
        <begin position="214"/>
        <end position="221"/>
    </location>
    <ligand>
        <name>ATP</name>
        <dbReference type="ChEBI" id="CHEBI:30616"/>
    </ligand>
</feature>
<dbReference type="SUPFAM" id="SSF140931">
    <property type="entry name" value="Fic-like"/>
    <property type="match status" value="1"/>
</dbReference>
<dbReference type="Pfam" id="PF13776">
    <property type="entry name" value="DUF4172"/>
    <property type="match status" value="1"/>
</dbReference>
<keyword evidence="2" id="KW-0547">Nucleotide-binding</keyword>
<feature type="active site" evidence="1">
    <location>
        <position position="210"/>
    </location>
</feature>
<dbReference type="Gene3D" id="1.10.3290.10">
    <property type="entry name" value="Fido-like domain"/>
    <property type="match status" value="1"/>
</dbReference>
<dbReference type="GO" id="GO:0005524">
    <property type="term" value="F:ATP binding"/>
    <property type="evidence" value="ECO:0007669"/>
    <property type="project" value="UniProtKB-KW"/>
</dbReference>
<dbReference type="PATRIC" id="fig|1447263.3.peg.2015"/>
<accession>A0A0G9KNR0</accession>
<evidence type="ECO:0000313" key="5">
    <source>
        <dbReference type="Proteomes" id="UP000035154"/>
    </source>
</evidence>
<keyword evidence="2" id="KW-0067">ATP-binding</keyword>
<dbReference type="PANTHER" id="PTHR13504:SF33">
    <property type="entry name" value="FIC FAMILY PROTEIN"/>
    <property type="match status" value="1"/>
</dbReference>
<evidence type="ECO:0000256" key="2">
    <source>
        <dbReference type="PIRSR" id="PIRSR640198-2"/>
    </source>
</evidence>
<sequence length="381" mass="44305">MENNIIKWIWQHKDYPNFKYDKSKLTDLLTQIEYNRGILDGISKLFSSEDIVKIEIETLTDEAINTSLIEGEILKRESVHSSFKKKLDKDFDARNDKYSTVATDNLVEILIDSNLNKSDLNVDRLHAWHNCLFEHTQYSKLNKIDIAKFRSHSDMEVISGAIGHEKVHYKAIPLERIDEDIKNFLKYCNENSENIYIKASLAHIWFVIIHPYDDGNGRIARAITDYILSQNNSNTQFKLYSISTAINKDRKGYYDILDRTTNLFLNKEFDLTSWIVWHLNILNSAMKEALKNIEYLIQKTKFWDKHRSKALNERQIKVLNKILNVGNENFEGGLNTKKYISLTKVSKATAVRDITALVEFGCIKQIVGTAGRNVRYEIDLK</sequence>
<evidence type="ECO:0000313" key="4">
    <source>
        <dbReference type="EMBL" id="KLE08182.1"/>
    </source>
</evidence>
<organism evidence="4 5">
    <name type="scientific">Aliarcobacter butzleri L355</name>
    <dbReference type="NCBI Taxonomy" id="1447263"/>
    <lineage>
        <taxon>Bacteria</taxon>
        <taxon>Pseudomonadati</taxon>
        <taxon>Campylobacterota</taxon>
        <taxon>Epsilonproteobacteria</taxon>
        <taxon>Campylobacterales</taxon>
        <taxon>Arcobacteraceae</taxon>
        <taxon>Aliarcobacter</taxon>
    </lineage>
</organism>
<proteinExistence type="predicted"/>
<dbReference type="InterPro" id="IPR040198">
    <property type="entry name" value="Fido_containing"/>
</dbReference>
<dbReference type="AlphaFoldDB" id="A0A0G9KNR0"/>
<name>A0A0G9KNR0_9BACT</name>
<gene>
    <name evidence="4" type="ORF">AF80_10330</name>
</gene>
<evidence type="ECO:0000256" key="1">
    <source>
        <dbReference type="PIRSR" id="PIRSR640198-1"/>
    </source>
</evidence>
<dbReference type="Gene3D" id="1.10.10.10">
    <property type="entry name" value="Winged helix-like DNA-binding domain superfamily/Winged helix DNA-binding domain"/>
    <property type="match status" value="1"/>
</dbReference>